<dbReference type="EMBL" id="PCWW01000050">
    <property type="protein sequence ID" value="PIR13229.1"/>
    <property type="molecule type" value="Genomic_DNA"/>
</dbReference>
<evidence type="ECO:0000313" key="1">
    <source>
        <dbReference type="EMBL" id="PIR13229.1"/>
    </source>
</evidence>
<organism evidence="1 2">
    <name type="scientific">Candidatus Falkowbacteria bacterium CG11_big_fil_rev_8_21_14_0_20_39_10</name>
    <dbReference type="NCBI Taxonomy" id="1974570"/>
    <lineage>
        <taxon>Bacteria</taxon>
        <taxon>Candidatus Falkowiibacteriota</taxon>
    </lineage>
</organism>
<evidence type="ECO:0000313" key="2">
    <source>
        <dbReference type="Proteomes" id="UP000230869"/>
    </source>
</evidence>
<accession>A0A2M6K8R8</accession>
<evidence type="ECO:0008006" key="3">
    <source>
        <dbReference type="Google" id="ProtNLM"/>
    </source>
</evidence>
<sequence>MKEKALIITHGGDSDGIISAAMLRHILLHSFELETVFVTYSIQEQVFNGISHRYDFPETEVFVLDLSLNDYLVEVGELGESIISRLARRAKSLTWVDHHSGTEKYKQLLESLGAEVIFDSRRCASKLIFDIWDFSNNYTYFHWLSSVAQNSDGLSTQSDEKIDLVGRDLYDIISFLLYEDNLEELRRLVNTLSTSSYWFGDGQYIEGIKNLLAQAKAEQKRLRPLLDQSLETIEIAGRKIMIGYGPGVLPDKEAIAEVMRGDRESADCYIIPFGTPINNALVLRPSKSNFPVRVFCMFMGGGGREYESGQAIGGFSFNFIFTEENFFQARQQVVDGLERFFK</sequence>
<dbReference type="SUPFAM" id="SSF64182">
    <property type="entry name" value="DHH phosphoesterases"/>
    <property type="match status" value="1"/>
</dbReference>
<dbReference type="InterPro" id="IPR052968">
    <property type="entry name" value="Nucleotide_metab_enz"/>
</dbReference>
<protein>
    <recommendedName>
        <fullName evidence="3">DHHA1 domain-containing protein</fullName>
    </recommendedName>
</protein>
<dbReference type="PANTHER" id="PTHR42146">
    <property type="entry name" value="3',5'-CYCLIC-NUCLEOTIDE PHOSPHODIESTERASE"/>
    <property type="match status" value="1"/>
</dbReference>
<comment type="caution">
    <text evidence="1">The sequence shown here is derived from an EMBL/GenBank/DDBJ whole genome shotgun (WGS) entry which is preliminary data.</text>
</comment>
<gene>
    <name evidence="1" type="ORF">COV49_02950</name>
</gene>
<dbReference type="InterPro" id="IPR038763">
    <property type="entry name" value="DHH_sf"/>
</dbReference>
<dbReference type="AlphaFoldDB" id="A0A2M6K8R8"/>
<name>A0A2M6K8R8_9BACT</name>
<dbReference type="Proteomes" id="UP000230869">
    <property type="component" value="Unassembled WGS sequence"/>
</dbReference>
<dbReference type="PANTHER" id="PTHR42146:SF1">
    <property type="entry name" value="OLIGORIBONUCLEASE NRNB"/>
    <property type="match status" value="1"/>
</dbReference>
<reference evidence="1 2" key="1">
    <citation type="submission" date="2017-09" db="EMBL/GenBank/DDBJ databases">
        <title>Depth-based differentiation of microbial function through sediment-hosted aquifers and enrichment of novel symbionts in the deep terrestrial subsurface.</title>
        <authorList>
            <person name="Probst A.J."/>
            <person name="Ladd B."/>
            <person name="Jarett J.K."/>
            <person name="Geller-Mcgrath D.E."/>
            <person name="Sieber C.M."/>
            <person name="Emerson J.B."/>
            <person name="Anantharaman K."/>
            <person name="Thomas B.C."/>
            <person name="Malmstrom R."/>
            <person name="Stieglmeier M."/>
            <person name="Klingl A."/>
            <person name="Woyke T."/>
            <person name="Ryan C.M."/>
            <person name="Banfield J.F."/>
        </authorList>
    </citation>
    <scope>NUCLEOTIDE SEQUENCE [LARGE SCALE GENOMIC DNA]</scope>
    <source>
        <strain evidence="1">CG11_big_fil_rev_8_21_14_0_20_39_10</strain>
    </source>
</reference>
<proteinExistence type="predicted"/>